<reference evidence="2 3" key="1">
    <citation type="journal article" date="2013" name="Mar. Genomics">
        <title>Expression of sulfatases in Rhodopirellula baltica and the diversity of sulfatases in the genus Rhodopirellula.</title>
        <authorList>
            <person name="Wegner C.E."/>
            <person name="Richter-Heitmann T."/>
            <person name="Klindworth A."/>
            <person name="Klockow C."/>
            <person name="Richter M."/>
            <person name="Achstetter T."/>
            <person name="Glockner F.O."/>
            <person name="Harder J."/>
        </authorList>
    </citation>
    <scope>NUCLEOTIDE SEQUENCE [LARGE SCALE GENOMIC DNA]</scope>
    <source>
        <strain evidence="2 3">WH47</strain>
    </source>
</reference>
<dbReference type="Proteomes" id="UP000006222">
    <property type="component" value="Unassembled WGS sequence"/>
</dbReference>
<feature type="compositionally biased region" description="Basic and acidic residues" evidence="1">
    <location>
        <begin position="1"/>
        <end position="12"/>
    </location>
</feature>
<comment type="caution">
    <text evidence="2">The sequence shown here is derived from an EMBL/GenBank/DDBJ whole genome shotgun (WGS) entry which is preliminary data.</text>
</comment>
<gene>
    <name evidence="2" type="ORF">RBWH47_02621</name>
</gene>
<accession>F2AZP0</accession>
<protein>
    <submittedName>
        <fullName evidence="2">Uncharacterized protein</fullName>
    </submittedName>
</protein>
<evidence type="ECO:0000256" key="1">
    <source>
        <dbReference type="SAM" id="MobiDB-lite"/>
    </source>
</evidence>
<proteinExistence type="predicted"/>
<name>F2AZP0_RHOBT</name>
<sequence>MKKAEKSGRKNELPPGHQIFQFRRGDASSPKMTRPVRVGMICKPKAYQMARIEETALASNYAVPTKDFTSAGRSIHIACIQDFESQQKLSA</sequence>
<evidence type="ECO:0000313" key="2">
    <source>
        <dbReference type="EMBL" id="EGF24884.1"/>
    </source>
</evidence>
<dbReference type="PATRIC" id="fig|991778.3.peg.5505"/>
<dbReference type="EMBL" id="AFAR01000264">
    <property type="protein sequence ID" value="EGF24884.1"/>
    <property type="molecule type" value="Genomic_DNA"/>
</dbReference>
<organism evidence="2 3">
    <name type="scientific">Rhodopirellula baltica WH47</name>
    <dbReference type="NCBI Taxonomy" id="991778"/>
    <lineage>
        <taxon>Bacteria</taxon>
        <taxon>Pseudomonadati</taxon>
        <taxon>Planctomycetota</taxon>
        <taxon>Planctomycetia</taxon>
        <taxon>Pirellulales</taxon>
        <taxon>Pirellulaceae</taxon>
        <taxon>Rhodopirellula</taxon>
    </lineage>
</organism>
<dbReference type="AlphaFoldDB" id="F2AZP0"/>
<evidence type="ECO:0000313" key="3">
    <source>
        <dbReference type="Proteomes" id="UP000006222"/>
    </source>
</evidence>
<feature type="region of interest" description="Disordered" evidence="1">
    <location>
        <begin position="1"/>
        <end position="33"/>
    </location>
</feature>